<dbReference type="GO" id="GO:0003964">
    <property type="term" value="F:RNA-directed DNA polymerase activity"/>
    <property type="evidence" value="ECO:0007669"/>
    <property type="project" value="UniProtKB-KW"/>
</dbReference>
<keyword evidence="7" id="KW-0255">Endonuclease</keyword>
<dbReference type="GO" id="GO:0004190">
    <property type="term" value="F:aspartic-type endopeptidase activity"/>
    <property type="evidence" value="ECO:0007669"/>
    <property type="project" value="UniProtKB-KW"/>
</dbReference>
<accession>A0AAW2V7G4</accession>
<dbReference type="InterPro" id="IPR012337">
    <property type="entry name" value="RNaseH-like_sf"/>
</dbReference>
<evidence type="ECO:0000256" key="3">
    <source>
        <dbReference type="ARBA" id="ARBA00022695"/>
    </source>
</evidence>
<keyword evidence="3" id="KW-0548">Nucleotidyltransferase</keyword>
<feature type="domain" description="Integrase catalytic" evidence="15">
    <location>
        <begin position="232"/>
        <end position="396"/>
    </location>
</feature>
<evidence type="ECO:0000256" key="14">
    <source>
        <dbReference type="ARBA" id="ARBA00023172"/>
    </source>
</evidence>
<protein>
    <submittedName>
        <fullName evidence="16">Retrovirus-related Pol polyprotein from transposon</fullName>
    </submittedName>
</protein>
<dbReference type="GO" id="GO:0004519">
    <property type="term" value="F:endonuclease activity"/>
    <property type="evidence" value="ECO:0007669"/>
    <property type="project" value="UniProtKB-KW"/>
</dbReference>
<gene>
    <name evidence="16" type="ORF">Sradi_0888400</name>
</gene>
<dbReference type="SUPFAM" id="SSF54160">
    <property type="entry name" value="Chromo domain-like"/>
    <property type="match status" value="1"/>
</dbReference>
<keyword evidence="9" id="KW-0460">Magnesium</keyword>
<evidence type="ECO:0000256" key="5">
    <source>
        <dbReference type="ARBA" id="ARBA00022723"/>
    </source>
</evidence>
<dbReference type="InterPro" id="IPR056924">
    <property type="entry name" value="SH3_Tf2-1"/>
</dbReference>
<evidence type="ECO:0000256" key="11">
    <source>
        <dbReference type="ARBA" id="ARBA00022918"/>
    </source>
</evidence>
<evidence type="ECO:0000259" key="15">
    <source>
        <dbReference type="PROSITE" id="PS50994"/>
    </source>
</evidence>
<keyword evidence="13" id="KW-0238">DNA-binding</keyword>
<dbReference type="PROSITE" id="PS50994">
    <property type="entry name" value="INTEGRASE"/>
    <property type="match status" value="1"/>
</dbReference>
<dbReference type="PANTHER" id="PTHR37984">
    <property type="entry name" value="PROTEIN CBG26694"/>
    <property type="match status" value="1"/>
</dbReference>
<dbReference type="InterPro" id="IPR041373">
    <property type="entry name" value="RT_RNaseH"/>
</dbReference>
<keyword evidence="14" id="KW-0233">DNA recombination</keyword>
<keyword evidence="1" id="KW-0645">Protease</keyword>
<keyword evidence="6" id="KW-0064">Aspartyl protease</keyword>
<dbReference type="Gene3D" id="1.10.340.70">
    <property type="match status" value="1"/>
</dbReference>
<dbReference type="EMBL" id="JACGWJ010000004">
    <property type="protein sequence ID" value="KAL0423536.1"/>
    <property type="molecule type" value="Genomic_DNA"/>
</dbReference>
<evidence type="ECO:0000256" key="8">
    <source>
        <dbReference type="ARBA" id="ARBA00022801"/>
    </source>
</evidence>
<keyword evidence="10" id="KW-0229">DNA integration</keyword>
<dbReference type="InterPro" id="IPR043502">
    <property type="entry name" value="DNA/RNA_pol_sf"/>
</dbReference>
<keyword evidence="5" id="KW-0479">Metal-binding</keyword>
<keyword evidence="8" id="KW-0378">Hydrolase</keyword>
<evidence type="ECO:0000313" key="16">
    <source>
        <dbReference type="EMBL" id="KAL0423536.1"/>
    </source>
</evidence>
<dbReference type="SUPFAM" id="SSF56672">
    <property type="entry name" value="DNA/RNA polymerases"/>
    <property type="match status" value="1"/>
</dbReference>
<organism evidence="16">
    <name type="scientific">Sesamum radiatum</name>
    <name type="common">Black benniseed</name>
    <dbReference type="NCBI Taxonomy" id="300843"/>
    <lineage>
        <taxon>Eukaryota</taxon>
        <taxon>Viridiplantae</taxon>
        <taxon>Streptophyta</taxon>
        <taxon>Embryophyta</taxon>
        <taxon>Tracheophyta</taxon>
        <taxon>Spermatophyta</taxon>
        <taxon>Magnoliopsida</taxon>
        <taxon>eudicotyledons</taxon>
        <taxon>Gunneridae</taxon>
        <taxon>Pentapetalae</taxon>
        <taxon>asterids</taxon>
        <taxon>lamiids</taxon>
        <taxon>Lamiales</taxon>
        <taxon>Pedaliaceae</taxon>
        <taxon>Sesamum</taxon>
    </lineage>
</organism>
<evidence type="ECO:0000256" key="10">
    <source>
        <dbReference type="ARBA" id="ARBA00022908"/>
    </source>
</evidence>
<comment type="caution">
    <text evidence="16">The sequence shown here is derived from an EMBL/GenBank/DDBJ whole genome shotgun (WGS) entry which is preliminary data.</text>
</comment>
<dbReference type="InterPro" id="IPR016197">
    <property type="entry name" value="Chromo-like_dom_sf"/>
</dbReference>
<dbReference type="GO" id="GO:0046872">
    <property type="term" value="F:metal ion binding"/>
    <property type="evidence" value="ECO:0007669"/>
    <property type="project" value="UniProtKB-KW"/>
</dbReference>
<reference evidence="16" key="2">
    <citation type="journal article" date="2024" name="Plant">
        <title>Genomic evolution and insights into agronomic trait innovations of Sesamum species.</title>
        <authorList>
            <person name="Miao H."/>
            <person name="Wang L."/>
            <person name="Qu L."/>
            <person name="Liu H."/>
            <person name="Sun Y."/>
            <person name="Le M."/>
            <person name="Wang Q."/>
            <person name="Wei S."/>
            <person name="Zheng Y."/>
            <person name="Lin W."/>
            <person name="Duan Y."/>
            <person name="Cao H."/>
            <person name="Xiong S."/>
            <person name="Wang X."/>
            <person name="Wei L."/>
            <person name="Li C."/>
            <person name="Ma Q."/>
            <person name="Ju M."/>
            <person name="Zhao R."/>
            <person name="Li G."/>
            <person name="Mu C."/>
            <person name="Tian Q."/>
            <person name="Mei H."/>
            <person name="Zhang T."/>
            <person name="Gao T."/>
            <person name="Zhang H."/>
        </authorList>
    </citation>
    <scope>NUCLEOTIDE SEQUENCE</scope>
    <source>
        <strain evidence="16">G02</strain>
    </source>
</reference>
<evidence type="ECO:0000256" key="9">
    <source>
        <dbReference type="ARBA" id="ARBA00022842"/>
    </source>
</evidence>
<evidence type="ECO:0000256" key="4">
    <source>
        <dbReference type="ARBA" id="ARBA00022722"/>
    </source>
</evidence>
<dbReference type="PANTHER" id="PTHR37984:SF5">
    <property type="entry name" value="PROTEIN NYNRIN-LIKE"/>
    <property type="match status" value="1"/>
</dbReference>
<dbReference type="GO" id="GO:0006310">
    <property type="term" value="P:DNA recombination"/>
    <property type="evidence" value="ECO:0007669"/>
    <property type="project" value="UniProtKB-KW"/>
</dbReference>
<evidence type="ECO:0000256" key="1">
    <source>
        <dbReference type="ARBA" id="ARBA00022670"/>
    </source>
</evidence>
<proteinExistence type="predicted"/>
<name>A0AAW2V7G4_SESRA</name>
<dbReference type="GO" id="GO:0015074">
    <property type="term" value="P:DNA integration"/>
    <property type="evidence" value="ECO:0007669"/>
    <property type="project" value="UniProtKB-KW"/>
</dbReference>
<dbReference type="SUPFAM" id="SSF53098">
    <property type="entry name" value="Ribonuclease H-like"/>
    <property type="match status" value="1"/>
</dbReference>
<keyword evidence="11" id="KW-0695">RNA-directed DNA polymerase</keyword>
<reference evidence="16" key="1">
    <citation type="submission" date="2020-06" db="EMBL/GenBank/DDBJ databases">
        <authorList>
            <person name="Li T."/>
            <person name="Hu X."/>
            <person name="Zhang T."/>
            <person name="Song X."/>
            <person name="Zhang H."/>
            <person name="Dai N."/>
            <person name="Sheng W."/>
            <person name="Hou X."/>
            <person name="Wei L."/>
        </authorList>
    </citation>
    <scope>NUCLEOTIDE SEQUENCE</scope>
    <source>
        <strain evidence="16">G02</strain>
        <tissue evidence="16">Leaf</tissue>
    </source>
</reference>
<dbReference type="Pfam" id="PF24626">
    <property type="entry name" value="SH3_Tf2-1"/>
    <property type="match status" value="1"/>
</dbReference>
<keyword evidence="2" id="KW-0808">Transferase</keyword>
<dbReference type="GO" id="GO:0006508">
    <property type="term" value="P:proteolysis"/>
    <property type="evidence" value="ECO:0007669"/>
    <property type="project" value="UniProtKB-KW"/>
</dbReference>
<dbReference type="InterPro" id="IPR041588">
    <property type="entry name" value="Integrase_H2C2"/>
</dbReference>
<evidence type="ECO:0000256" key="13">
    <source>
        <dbReference type="ARBA" id="ARBA00023125"/>
    </source>
</evidence>
<dbReference type="Gene3D" id="3.30.420.10">
    <property type="entry name" value="Ribonuclease H-like superfamily/Ribonuclease H"/>
    <property type="match status" value="1"/>
</dbReference>
<dbReference type="InterPro" id="IPR001584">
    <property type="entry name" value="Integrase_cat-core"/>
</dbReference>
<dbReference type="GO" id="GO:0003887">
    <property type="term" value="F:DNA-directed DNA polymerase activity"/>
    <property type="evidence" value="ECO:0007669"/>
    <property type="project" value="UniProtKB-KW"/>
</dbReference>
<dbReference type="GO" id="GO:0003677">
    <property type="term" value="F:DNA binding"/>
    <property type="evidence" value="ECO:0007669"/>
    <property type="project" value="UniProtKB-KW"/>
</dbReference>
<keyword evidence="4" id="KW-0540">Nuclease</keyword>
<dbReference type="InterPro" id="IPR036397">
    <property type="entry name" value="RNaseH_sf"/>
</dbReference>
<evidence type="ECO:0000256" key="6">
    <source>
        <dbReference type="ARBA" id="ARBA00022750"/>
    </source>
</evidence>
<dbReference type="InterPro" id="IPR050951">
    <property type="entry name" value="Retrovirus_Pol_polyprotein"/>
</dbReference>
<evidence type="ECO:0000256" key="12">
    <source>
        <dbReference type="ARBA" id="ARBA00022932"/>
    </source>
</evidence>
<keyword evidence="12" id="KW-0239">DNA-directed DNA polymerase</keyword>
<evidence type="ECO:0000256" key="2">
    <source>
        <dbReference type="ARBA" id="ARBA00022679"/>
    </source>
</evidence>
<dbReference type="CDD" id="cd09274">
    <property type="entry name" value="RNase_HI_RT_Ty3"/>
    <property type="match status" value="1"/>
</dbReference>
<dbReference type="Pfam" id="PF17921">
    <property type="entry name" value="Integrase_H2C2"/>
    <property type="match status" value="1"/>
</dbReference>
<dbReference type="Pfam" id="PF17917">
    <property type="entry name" value="RT_RNaseH"/>
    <property type="match status" value="1"/>
</dbReference>
<sequence>MSAVLSQQRHPIAFFSKKLSPRMQAASAYDREMFAISEAVRKWQQYLLGCNQRSLKSLLHQTIQTPGQQKWLTKLLGYDFEIHYTPGRDNPVADALSRLPSSTVLLFSAMSSAMPVVLDQLWNYYSSHAARQALVTHLSKQPESTLTYSLSSGLILYKDSIFIPDIDGLRRSLIFVFHATTEGGHSRARATAARLSASFYWPKLLAAIKAFIRQCAICQSNKCSTQKQLGTLQPLPIPRQVWEDLSMDFITHLPVSAGKTVIWVIFDRLTKYAHFISLPPRFTAVSLASEFSRTIYRLHGLPKSIVSDRDRIFHSNFWRELFRLSGTTLAFSSAYHPQTDVQMEVLNRVLETYLRCFVAETPRRWSQFLHLAEYWYNTTRHMSIGMPPFRALYGRNPPLVVHYLTDQSKVAAVGDLIRLHRDALAVARYHLSRAQQQSVHRRVSHKLGCCFFGPFFILRQIGPVTYELELPAGARIHPVFQVSLLKPFVGEPPATCGALPPDVMNADGPRHPCRILAPRAGSLPTQPQFLIQWEDQDASDASWVSLDELRSAHPALDLEDKVQIDEGSIDTAQTMLSPVKPEGPSTCKITTKR</sequence>
<dbReference type="AlphaFoldDB" id="A0AAW2V7G4"/>
<evidence type="ECO:0000256" key="7">
    <source>
        <dbReference type="ARBA" id="ARBA00022759"/>
    </source>
</evidence>